<name>A0A553P4C7_TIGCA</name>
<feature type="binding site" evidence="13">
    <location>
        <begin position="75"/>
        <end position="76"/>
    </location>
    <ligand>
        <name>GTP</name>
        <dbReference type="ChEBI" id="CHEBI:37565"/>
    </ligand>
</feature>
<keyword evidence="6 12" id="KW-0547">Nucleotide-binding</keyword>
<reference evidence="17 18" key="1">
    <citation type="journal article" date="2018" name="Nat. Ecol. Evol.">
        <title>Genomic signatures of mitonuclear coevolution across populations of Tigriopus californicus.</title>
        <authorList>
            <person name="Barreto F.S."/>
            <person name="Watson E.T."/>
            <person name="Lima T.G."/>
            <person name="Willett C.S."/>
            <person name="Edmands S."/>
            <person name="Li W."/>
            <person name="Burton R.S."/>
        </authorList>
    </citation>
    <scope>NUCLEOTIDE SEQUENCE [LARGE SCALE GENOMIC DNA]</scope>
    <source>
        <strain evidence="17 18">San Diego</strain>
    </source>
</reference>
<evidence type="ECO:0000256" key="1">
    <source>
        <dbReference type="ARBA" id="ARBA00010113"/>
    </source>
</evidence>
<accession>A0A553P4C7</accession>
<dbReference type="InterPro" id="IPR038469">
    <property type="entry name" value="tRNAHis_GuaTrfase_Thg1_sf"/>
</dbReference>
<evidence type="ECO:0000256" key="9">
    <source>
        <dbReference type="ARBA" id="ARBA00047281"/>
    </source>
</evidence>
<dbReference type="InterPro" id="IPR024956">
    <property type="entry name" value="tRNAHis_GuaTrfase_cat"/>
</dbReference>
<keyword evidence="18" id="KW-1185">Reference proteome</keyword>
<dbReference type="FunFam" id="3.30.70.3000:FF:000001">
    <property type="entry name" value="tRNA(His) guanylyltransferase"/>
    <property type="match status" value="1"/>
</dbReference>
<comment type="catalytic activity">
    <reaction evidence="9 12">
        <text>a 5'-end ribonucleotide-tRNA(His) + GTP + ATP + H2O = a 5'-end phospho-guanosine-ribonucleotide-tRNA(His) + AMP + 2 diphosphate + H(+)</text>
        <dbReference type="Rhea" id="RHEA:54564"/>
        <dbReference type="Rhea" id="RHEA-COMP:14193"/>
        <dbReference type="Rhea" id="RHEA-COMP:14917"/>
        <dbReference type="ChEBI" id="CHEBI:15377"/>
        <dbReference type="ChEBI" id="CHEBI:15378"/>
        <dbReference type="ChEBI" id="CHEBI:30616"/>
        <dbReference type="ChEBI" id="CHEBI:33019"/>
        <dbReference type="ChEBI" id="CHEBI:37565"/>
        <dbReference type="ChEBI" id="CHEBI:138282"/>
        <dbReference type="ChEBI" id="CHEBI:141847"/>
        <dbReference type="ChEBI" id="CHEBI:456215"/>
        <dbReference type="EC" id="2.7.7.79"/>
    </reaction>
</comment>
<evidence type="ECO:0000256" key="12">
    <source>
        <dbReference type="PIRNR" id="PIRNR028980"/>
    </source>
</evidence>
<keyword evidence="2 12" id="KW-0808">Transferase</keyword>
<evidence type="ECO:0000256" key="3">
    <source>
        <dbReference type="ARBA" id="ARBA00022694"/>
    </source>
</evidence>
<dbReference type="GO" id="GO:0005525">
    <property type="term" value="F:GTP binding"/>
    <property type="evidence" value="ECO:0007669"/>
    <property type="project" value="UniProtKB-UniRule"/>
</dbReference>
<feature type="binding site" evidence="14">
    <location>
        <position position="76"/>
    </location>
    <ligand>
        <name>Mg(2+)</name>
        <dbReference type="ChEBI" id="CHEBI:18420"/>
        <label>2</label>
        <note>catalytic</note>
    </ligand>
</feature>
<feature type="binding site" evidence="14">
    <location>
        <position position="30"/>
    </location>
    <ligand>
        <name>Mg(2+)</name>
        <dbReference type="ChEBI" id="CHEBI:18420"/>
        <label>1</label>
        <note>catalytic</note>
    </ligand>
</feature>
<dbReference type="PANTHER" id="PTHR12729">
    <property type="entry name" value="TRNA(HIS) GUANYLYLTRANSFERASE-RELATED"/>
    <property type="match status" value="1"/>
</dbReference>
<dbReference type="Proteomes" id="UP000318571">
    <property type="component" value="Chromosome 7"/>
</dbReference>
<keyword evidence="5 12" id="KW-0479">Metal-binding</keyword>
<keyword evidence="7 12" id="KW-0460">Magnesium</keyword>
<feature type="binding site" evidence="14">
    <location>
        <position position="29"/>
    </location>
    <ligand>
        <name>Mg(2+)</name>
        <dbReference type="ChEBI" id="CHEBI:18420"/>
        <label>1</label>
        <note>catalytic</note>
    </ligand>
</feature>
<evidence type="ECO:0000256" key="11">
    <source>
        <dbReference type="ARBA" id="ARBA00065710"/>
    </source>
</evidence>
<dbReference type="PIRSF" id="PIRSF028980">
    <property type="entry name" value="tRNAHis_guanylyltransferase"/>
    <property type="match status" value="1"/>
</dbReference>
<evidence type="ECO:0000259" key="15">
    <source>
        <dbReference type="Pfam" id="PF04446"/>
    </source>
</evidence>
<evidence type="ECO:0000256" key="8">
    <source>
        <dbReference type="ARBA" id="ARBA00023134"/>
    </source>
</evidence>
<dbReference type="InterPro" id="IPR025845">
    <property type="entry name" value="Thg1_C_dom"/>
</dbReference>
<evidence type="ECO:0000256" key="13">
    <source>
        <dbReference type="PIRSR" id="PIRSR028980-1"/>
    </source>
</evidence>
<evidence type="ECO:0000313" key="18">
    <source>
        <dbReference type="Proteomes" id="UP000318571"/>
    </source>
</evidence>
<evidence type="ECO:0000256" key="10">
    <source>
        <dbReference type="ARBA" id="ARBA00058346"/>
    </source>
</evidence>
<dbReference type="EC" id="2.7.7.79" evidence="12"/>
<evidence type="ECO:0000256" key="6">
    <source>
        <dbReference type="ARBA" id="ARBA00022741"/>
    </source>
</evidence>
<evidence type="ECO:0000256" key="2">
    <source>
        <dbReference type="ARBA" id="ARBA00022679"/>
    </source>
</evidence>
<feature type="binding site" evidence="14">
    <location>
        <position position="76"/>
    </location>
    <ligand>
        <name>Mg(2+)</name>
        <dbReference type="ChEBI" id="CHEBI:18420"/>
        <label>1</label>
        <note>catalytic</note>
    </ligand>
</feature>
<comment type="similarity">
    <text evidence="1 12">Belongs to the tRNA(His) guanylyltransferase family.</text>
</comment>
<feature type="domain" description="Thg1 C-terminal" evidence="16">
    <location>
        <begin position="139"/>
        <end position="222"/>
    </location>
</feature>
<keyword evidence="4 12" id="KW-0548">Nucleotidyltransferase</keyword>
<organism evidence="17 18">
    <name type="scientific">Tigriopus californicus</name>
    <name type="common">Marine copepod</name>
    <dbReference type="NCBI Taxonomy" id="6832"/>
    <lineage>
        <taxon>Eukaryota</taxon>
        <taxon>Metazoa</taxon>
        <taxon>Ecdysozoa</taxon>
        <taxon>Arthropoda</taxon>
        <taxon>Crustacea</taxon>
        <taxon>Multicrustacea</taxon>
        <taxon>Hexanauplia</taxon>
        <taxon>Copepoda</taxon>
        <taxon>Harpacticoida</taxon>
        <taxon>Harpacticidae</taxon>
        <taxon>Tigriopus</taxon>
    </lineage>
</organism>
<gene>
    <name evidence="17" type="ORF">TCAL_06726</name>
</gene>
<dbReference type="OMA" id="WKQHTEI"/>
<evidence type="ECO:0000256" key="7">
    <source>
        <dbReference type="ARBA" id="ARBA00022842"/>
    </source>
</evidence>
<dbReference type="GO" id="GO:0008193">
    <property type="term" value="F:tRNA guanylyltransferase activity"/>
    <property type="evidence" value="ECO:0007669"/>
    <property type="project" value="UniProtKB-UniRule"/>
</dbReference>
<sequence>MSHSKYEYVRQYESDDKLLPNCWIVIRIDGKAFHKFSDVHQFQKPNDKPALDLMNRCAERVLDQFRDVLLAYGQSDEYSFVFRKDTVLYNRRASKLMTNIVSQFGSSYVFYWKDFFPEKQLKFPPVFDARAVLYPTNLTLRDYLSWRQVDCHINNLYNTTFWNLVLKGGLTNQQAQEKLKGTFAADKNEILFSQFGINYNNERDQFKKGTTIYRERVEVPMENGQIKIRSKITATHCDIIGDGFWEDHTYLLDPYKDA</sequence>
<feature type="binding site" evidence="14">
    <location>
        <position position="29"/>
    </location>
    <ligand>
        <name>Mg(2+)</name>
        <dbReference type="ChEBI" id="CHEBI:18420"/>
        <label>2</label>
        <note>catalytic</note>
    </ligand>
</feature>
<dbReference type="GO" id="GO:0006400">
    <property type="term" value="P:tRNA modification"/>
    <property type="evidence" value="ECO:0007669"/>
    <property type="project" value="UniProtKB-UniRule"/>
</dbReference>
<protein>
    <recommendedName>
        <fullName evidence="12">tRNA(His) guanylyltransferase</fullName>
        <ecNumber evidence="12">2.7.7.79</ecNumber>
    </recommendedName>
    <alternativeName>
        <fullName evidence="12">tRNA-histidine guanylyltransferase</fullName>
    </alternativeName>
</protein>
<dbReference type="EMBL" id="VCGU01000008">
    <property type="protein sequence ID" value="TRY72535.1"/>
    <property type="molecule type" value="Genomic_DNA"/>
</dbReference>
<comment type="cofactor">
    <cofactor evidence="14">
        <name>Mg(2+)</name>
        <dbReference type="ChEBI" id="CHEBI:18420"/>
    </cofactor>
    <text evidence="14">Binds 2 magnesium ions per subunit.</text>
</comment>
<feature type="domain" description="tRNAHis guanylyltransferase catalytic" evidence="15">
    <location>
        <begin position="6"/>
        <end position="135"/>
    </location>
</feature>
<evidence type="ECO:0000256" key="14">
    <source>
        <dbReference type="PIRSR" id="PIRSR028980-2"/>
    </source>
</evidence>
<comment type="function">
    <text evidence="10">Adds a GMP to the 5'-end of tRNA(His) after transcription and RNase P cleavage. This step is essential for proper recognition of the tRNA and for the fidelity of protein synthesis. Also functions as a guanyl-nucleotide exchange factor/GEF for the MFN1 and MFN2 mitofusins thereby regulating mitochondrial fusion. By regulating both mitochondrial dynamics and bioenergetic function, it contributes to cell survival following oxidative stress.</text>
</comment>
<dbReference type="GO" id="GO:0000287">
    <property type="term" value="F:magnesium ion binding"/>
    <property type="evidence" value="ECO:0007669"/>
    <property type="project" value="UniProtKB-UniRule"/>
</dbReference>
<comment type="subunit">
    <text evidence="11">Homotetramer. Interacts with MFN1 and MFN2; functions as a guanyl-nucleotide exchange factor/GEF for MFN2 and also probably MFN1.</text>
</comment>
<dbReference type="AlphaFoldDB" id="A0A553P4C7"/>
<keyword evidence="8 12" id="KW-0342">GTP-binding</keyword>
<evidence type="ECO:0000313" key="17">
    <source>
        <dbReference type="EMBL" id="TRY72535.1"/>
    </source>
</evidence>
<keyword evidence="3 12" id="KW-0819">tRNA processing</keyword>
<feature type="binding site" evidence="13">
    <location>
        <begin position="29"/>
        <end position="34"/>
    </location>
    <ligand>
        <name>GTP</name>
        <dbReference type="ChEBI" id="CHEBI:37565"/>
    </ligand>
</feature>
<dbReference type="Pfam" id="PF04446">
    <property type="entry name" value="Thg1"/>
    <property type="match status" value="1"/>
</dbReference>
<evidence type="ECO:0000259" key="16">
    <source>
        <dbReference type="Pfam" id="PF14413"/>
    </source>
</evidence>
<evidence type="ECO:0000256" key="5">
    <source>
        <dbReference type="ARBA" id="ARBA00022723"/>
    </source>
</evidence>
<dbReference type="PANTHER" id="PTHR12729:SF6">
    <property type="entry name" value="TRNA(HIS) GUANYLYLTRANSFERASE-RELATED"/>
    <property type="match status" value="1"/>
</dbReference>
<evidence type="ECO:0000256" key="4">
    <source>
        <dbReference type="ARBA" id="ARBA00022695"/>
    </source>
</evidence>
<proteinExistence type="inferred from homology"/>
<comment type="caution">
    <text evidence="17">The sequence shown here is derived from an EMBL/GenBank/DDBJ whole genome shotgun (WGS) entry which is preliminary data.</text>
</comment>
<dbReference type="STRING" id="6832.A0A553P4C7"/>
<dbReference type="InterPro" id="IPR007537">
    <property type="entry name" value="tRNAHis_GuaTrfase_Thg1"/>
</dbReference>
<dbReference type="Gene3D" id="3.30.70.3000">
    <property type="match status" value="1"/>
</dbReference>
<dbReference type="Pfam" id="PF14413">
    <property type="entry name" value="Thg1C"/>
    <property type="match status" value="1"/>
</dbReference>